<protein>
    <submittedName>
        <fullName evidence="2">Uncharacterized protein</fullName>
    </submittedName>
</protein>
<name>A0A936K5R3_9BACT</name>
<accession>A0A936K5R3</accession>
<sequence>MSRITAGLVVWGLGLALALGLPGSVWRQAAPPGFPWAAVGPTILAVGTLSLLAPLVAWRGGPGLASRRSLALLEAPPDLLWAGLLLALWPAAWGPPGLGGWLVAFLVAALPGEARWLAQAMPAEHPFPQAWGRAAVNRVRWLVLLRLWGRWTTARLPVWLTATLVLERILGVPGLGTDWMTRVAVRDRAGLAGWILALALLWLLSQRLDREVA</sequence>
<dbReference type="AlphaFoldDB" id="A0A936K5R3"/>
<feature type="transmembrane region" description="Helical" evidence="1">
    <location>
        <begin position="37"/>
        <end position="58"/>
    </location>
</feature>
<keyword evidence="1" id="KW-1133">Transmembrane helix</keyword>
<comment type="caution">
    <text evidence="2">The sequence shown here is derived from an EMBL/GenBank/DDBJ whole genome shotgun (WGS) entry which is preliminary data.</text>
</comment>
<proteinExistence type="predicted"/>
<evidence type="ECO:0000313" key="3">
    <source>
        <dbReference type="Proteomes" id="UP000709959"/>
    </source>
</evidence>
<organism evidence="2 3">
    <name type="scientific">Candidatus Geothrix odensensis</name>
    <dbReference type="NCBI Taxonomy" id="2954440"/>
    <lineage>
        <taxon>Bacteria</taxon>
        <taxon>Pseudomonadati</taxon>
        <taxon>Acidobacteriota</taxon>
        <taxon>Holophagae</taxon>
        <taxon>Holophagales</taxon>
        <taxon>Holophagaceae</taxon>
        <taxon>Geothrix</taxon>
    </lineage>
</organism>
<feature type="transmembrane region" description="Helical" evidence="1">
    <location>
        <begin position="188"/>
        <end position="205"/>
    </location>
</feature>
<dbReference type="EMBL" id="JADKCH010000009">
    <property type="protein sequence ID" value="MBK8572823.1"/>
    <property type="molecule type" value="Genomic_DNA"/>
</dbReference>
<gene>
    <name evidence="2" type="ORF">IPN91_09305</name>
</gene>
<keyword evidence="1" id="KW-0472">Membrane</keyword>
<dbReference type="Proteomes" id="UP000709959">
    <property type="component" value="Unassembled WGS sequence"/>
</dbReference>
<evidence type="ECO:0000313" key="2">
    <source>
        <dbReference type="EMBL" id="MBK8572823.1"/>
    </source>
</evidence>
<reference evidence="2 3" key="1">
    <citation type="submission" date="2020-10" db="EMBL/GenBank/DDBJ databases">
        <title>Connecting structure to function with the recovery of over 1000 high-quality activated sludge metagenome-assembled genomes encoding full-length rRNA genes using long-read sequencing.</title>
        <authorList>
            <person name="Singleton C.M."/>
            <person name="Petriglieri F."/>
            <person name="Kristensen J.M."/>
            <person name="Kirkegaard R.H."/>
            <person name="Michaelsen T.Y."/>
            <person name="Andersen M.H."/>
            <person name="Karst S.M."/>
            <person name="Dueholm M.S."/>
            <person name="Nielsen P.H."/>
            <person name="Albertsen M."/>
        </authorList>
    </citation>
    <scope>NUCLEOTIDE SEQUENCE [LARGE SCALE GENOMIC DNA]</scope>
    <source>
        <strain evidence="2">OdNE_18-Q3-R46-58_MAXAC.008</strain>
    </source>
</reference>
<keyword evidence="1" id="KW-0812">Transmembrane</keyword>
<evidence type="ECO:0000256" key="1">
    <source>
        <dbReference type="SAM" id="Phobius"/>
    </source>
</evidence>